<evidence type="ECO:0000313" key="1">
    <source>
        <dbReference type="EMBL" id="SDH18553.1"/>
    </source>
</evidence>
<name>A0A1G8ACG3_9ACTN</name>
<protein>
    <submittedName>
        <fullName evidence="1">Uncharacterized protein</fullName>
    </submittedName>
</protein>
<dbReference type="RefSeq" id="WP_143020269.1">
    <property type="nucleotide sequence ID" value="NZ_FNCN01000012.1"/>
</dbReference>
<proteinExistence type="predicted"/>
<gene>
    <name evidence="1" type="ORF">SAMN05421505_11299</name>
</gene>
<organism evidence="1 2">
    <name type="scientific">Sinosporangium album</name>
    <dbReference type="NCBI Taxonomy" id="504805"/>
    <lineage>
        <taxon>Bacteria</taxon>
        <taxon>Bacillati</taxon>
        <taxon>Actinomycetota</taxon>
        <taxon>Actinomycetes</taxon>
        <taxon>Streptosporangiales</taxon>
        <taxon>Streptosporangiaceae</taxon>
        <taxon>Sinosporangium</taxon>
    </lineage>
</organism>
<reference evidence="1 2" key="1">
    <citation type="submission" date="2016-10" db="EMBL/GenBank/DDBJ databases">
        <authorList>
            <person name="de Groot N.N."/>
        </authorList>
    </citation>
    <scope>NUCLEOTIDE SEQUENCE [LARGE SCALE GENOMIC DNA]</scope>
    <source>
        <strain evidence="1 2">CPCC 201354</strain>
    </source>
</reference>
<evidence type="ECO:0000313" key="2">
    <source>
        <dbReference type="Proteomes" id="UP000198923"/>
    </source>
</evidence>
<sequence length="97" mass="11500">MRRERVYLPKEPREVRKGDVIRRGEKRQTVIDIEIFRPGEPVPKNYDRCRHGTEMTRYALFTIKGIRWAVEGKRVRVFIKEDAKEEATSVAKRNNDG</sequence>
<dbReference type="STRING" id="504805.SAMN05421505_11299"/>
<dbReference type="EMBL" id="FNCN01000012">
    <property type="protein sequence ID" value="SDH18553.1"/>
    <property type="molecule type" value="Genomic_DNA"/>
</dbReference>
<keyword evidence="2" id="KW-1185">Reference proteome</keyword>
<accession>A0A1G8ACG3</accession>
<dbReference type="Proteomes" id="UP000198923">
    <property type="component" value="Unassembled WGS sequence"/>
</dbReference>
<dbReference type="AlphaFoldDB" id="A0A1G8ACG3"/>